<dbReference type="PANTHER" id="PTHR43372">
    <property type="entry name" value="FATTY-ACID AMIDE HYDROLASE"/>
    <property type="match status" value="1"/>
</dbReference>
<keyword evidence="5" id="KW-1185">Reference proteome</keyword>
<feature type="domain" description="Amidase" evidence="3">
    <location>
        <begin position="87"/>
        <end position="388"/>
    </location>
</feature>
<dbReference type="SUPFAM" id="SSF75304">
    <property type="entry name" value="Amidase signature (AS) enzymes"/>
    <property type="match status" value="1"/>
</dbReference>
<dbReference type="AlphaFoldDB" id="A0A9P0ACH5"/>
<feature type="active site" description="Charge relay system" evidence="1">
    <location>
        <position position="224"/>
    </location>
</feature>
<dbReference type="EMBL" id="OU963865">
    <property type="protein sequence ID" value="CAH0388661.1"/>
    <property type="molecule type" value="Genomic_DNA"/>
</dbReference>
<feature type="active site" description="Charge relay system" evidence="1">
    <location>
        <position position="149"/>
    </location>
</feature>
<reference evidence="4" key="1">
    <citation type="submission" date="2021-12" db="EMBL/GenBank/DDBJ databases">
        <authorList>
            <person name="King R."/>
        </authorList>
    </citation>
    <scope>NUCLEOTIDE SEQUENCE</scope>
</reference>
<dbReference type="InterPro" id="IPR036928">
    <property type="entry name" value="AS_sf"/>
</dbReference>
<dbReference type="PIRSF" id="PIRSF001221">
    <property type="entry name" value="Amidase_fungi"/>
    <property type="match status" value="1"/>
</dbReference>
<evidence type="ECO:0000256" key="2">
    <source>
        <dbReference type="SAM" id="MobiDB-lite"/>
    </source>
</evidence>
<evidence type="ECO:0000313" key="5">
    <source>
        <dbReference type="Proteomes" id="UP001152759"/>
    </source>
</evidence>
<dbReference type="Proteomes" id="UP001152759">
    <property type="component" value="Chromosome 4"/>
</dbReference>
<proteinExistence type="predicted"/>
<dbReference type="Gene3D" id="3.90.1300.10">
    <property type="entry name" value="Amidase signature (AS) domain"/>
    <property type="match status" value="2"/>
</dbReference>
<name>A0A9P0ACH5_BEMTA</name>
<dbReference type="PANTHER" id="PTHR43372:SF2">
    <property type="entry name" value="IP13792P"/>
    <property type="match status" value="1"/>
</dbReference>
<feature type="compositionally biased region" description="Polar residues" evidence="2">
    <location>
        <begin position="400"/>
        <end position="409"/>
    </location>
</feature>
<feature type="active site" description="Acyl-ester intermediate" evidence="1">
    <location>
        <position position="248"/>
    </location>
</feature>
<dbReference type="GO" id="GO:0012505">
    <property type="term" value="C:endomembrane system"/>
    <property type="evidence" value="ECO:0007669"/>
    <property type="project" value="TreeGrafter"/>
</dbReference>
<protein>
    <recommendedName>
        <fullName evidence="3">Amidase domain-containing protein</fullName>
    </recommendedName>
</protein>
<accession>A0A9P0ACH5</accession>
<gene>
    <name evidence="4" type="ORF">BEMITA_LOCUS7564</name>
</gene>
<organism evidence="4 5">
    <name type="scientific">Bemisia tabaci</name>
    <name type="common">Sweetpotato whitefly</name>
    <name type="synonym">Aleurodes tabaci</name>
    <dbReference type="NCBI Taxonomy" id="7038"/>
    <lineage>
        <taxon>Eukaryota</taxon>
        <taxon>Metazoa</taxon>
        <taxon>Ecdysozoa</taxon>
        <taxon>Arthropoda</taxon>
        <taxon>Hexapoda</taxon>
        <taxon>Insecta</taxon>
        <taxon>Pterygota</taxon>
        <taxon>Neoptera</taxon>
        <taxon>Paraneoptera</taxon>
        <taxon>Hemiptera</taxon>
        <taxon>Sternorrhyncha</taxon>
        <taxon>Aleyrodoidea</taxon>
        <taxon>Aleyrodidae</taxon>
        <taxon>Aleyrodinae</taxon>
        <taxon>Bemisia</taxon>
    </lineage>
</organism>
<evidence type="ECO:0000256" key="1">
    <source>
        <dbReference type="PIRSR" id="PIRSR001221-1"/>
    </source>
</evidence>
<dbReference type="InterPro" id="IPR023631">
    <property type="entry name" value="Amidase_dom"/>
</dbReference>
<evidence type="ECO:0000313" key="4">
    <source>
        <dbReference type="EMBL" id="CAH0388661.1"/>
    </source>
</evidence>
<evidence type="ECO:0000259" key="3">
    <source>
        <dbReference type="Pfam" id="PF01425"/>
    </source>
</evidence>
<dbReference type="Pfam" id="PF01425">
    <property type="entry name" value="Amidase"/>
    <property type="match status" value="1"/>
</dbReference>
<dbReference type="InterPro" id="IPR052739">
    <property type="entry name" value="FAAH2"/>
</dbReference>
<sequence>MFILKVVYNGHRVLGNEPKSEMLVPAKFQYALLGGLKVLTALVWPITKVISYTTSQKKLPPLKNELLLLSAKELARLIRTKKVKSEEVLKAYITRAQEINPVLNFMVEDRFVLALEEARAADTLIASGAKTEAELEAELPLLGVPLSVKESISVKGMSNNAGRTAPFSNVANEDAETVRCLKLAGAIPFIVTNTPELCMNWETTNWATGTTNNPYDTRRTPGGSSGGEAALISSAGSVIGVVSDIGGSSRLPAMFCGIFGHKPTPGIISIDGHMPSARDKQWHKFFSIGGMSRYSEDLPLLLKCMMTDKTLADKLRLDEMEPVKNIKFYYMENDGPTIINNDTHIEIKEAMRKVVNYLDVKHGIKAQKVNISMDDAFALALILMARMENIPSVFDREESSALSESTQPSRPHAPDHCVGVTKNNGPWAVLGPNAADTPDSAIEPEFKWKLIITQSSEKNFEMSIRTVPGVSPLEEVKKFFSYLTYKYTISPVLFAMLKKGIDQISKDSVRALYEKKQELTKTFEDLLGGDGVFLYPSFPNVAHFHYQIYYLFPNSSYLALFNVTEMPVTNCMVGVNSQGLPIGIQVAANKFQDRLCLSVARELETAFGGWVQPPCYEPATTTA</sequence>
<feature type="region of interest" description="Disordered" evidence="2">
    <location>
        <begin position="396"/>
        <end position="415"/>
    </location>
</feature>